<dbReference type="InterPro" id="IPR006665">
    <property type="entry name" value="OmpA-like"/>
</dbReference>
<organism evidence="3 4">
    <name type="scientific">Wenzhouxiangella marina</name>
    <dbReference type="NCBI Taxonomy" id="1579979"/>
    <lineage>
        <taxon>Bacteria</taxon>
        <taxon>Pseudomonadati</taxon>
        <taxon>Pseudomonadota</taxon>
        <taxon>Gammaproteobacteria</taxon>
        <taxon>Chromatiales</taxon>
        <taxon>Wenzhouxiangellaceae</taxon>
        <taxon>Wenzhouxiangella</taxon>
    </lineage>
</organism>
<dbReference type="PRINTS" id="PR01023">
    <property type="entry name" value="NAFLGMOTY"/>
</dbReference>
<evidence type="ECO:0000256" key="1">
    <source>
        <dbReference type="ARBA" id="ARBA00004442"/>
    </source>
</evidence>
<dbReference type="RefSeq" id="WP_049726248.1">
    <property type="nucleotide sequence ID" value="NZ_CP012154.1"/>
</dbReference>
<protein>
    <submittedName>
        <fullName evidence="3">OmpA/MotB domain-containing protein</fullName>
    </submittedName>
</protein>
<dbReference type="PANTHER" id="PTHR30329:SF20">
    <property type="entry name" value="EXPORTED PROTEIN"/>
    <property type="match status" value="1"/>
</dbReference>
<comment type="subcellular location">
    <subcellularLocation>
        <location evidence="1">Cell outer membrane</location>
    </subcellularLocation>
</comment>
<dbReference type="KEGG" id="wma:WM2015_2346"/>
<dbReference type="InterPro" id="IPR025511">
    <property type="entry name" value="DUF4398"/>
</dbReference>
<dbReference type="OrthoDB" id="9782229at2"/>
<dbReference type="AlphaFoldDB" id="A0A0K0XYF1"/>
<dbReference type="Gene3D" id="3.30.1330.60">
    <property type="entry name" value="OmpA-like domain"/>
    <property type="match status" value="1"/>
</dbReference>
<dbReference type="PROSITE" id="PS51123">
    <property type="entry name" value="OMPA_2"/>
    <property type="match status" value="1"/>
</dbReference>
<accession>A0A0K0XYF1</accession>
<reference evidence="3 4" key="1">
    <citation type="submission" date="2015-07" db="EMBL/GenBank/DDBJ databases">
        <authorList>
            <person name="Noorani M."/>
        </authorList>
    </citation>
    <scope>NUCLEOTIDE SEQUENCE [LARGE SCALE GENOMIC DNA]</scope>
    <source>
        <strain evidence="3 4">KCTC 42284</strain>
    </source>
</reference>
<dbReference type="PANTHER" id="PTHR30329">
    <property type="entry name" value="STATOR ELEMENT OF FLAGELLAR MOTOR COMPLEX"/>
    <property type="match status" value="1"/>
</dbReference>
<dbReference type="PRINTS" id="PR01021">
    <property type="entry name" value="OMPADOMAIN"/>
</dbReference>
<dbReference type="InterPro" id="IPR006664">
    <property type="entry name" value="OMP_bac"/>
</dbReference>
<dbReference type="GO" id="GO:0009279">
    <property type="term" value="C:cell outer membrane"/>
    <property type="evidence" value="ECO:0007669"/>
    <property type="project" value="UniProtKB-SubCell"/>
</dbReference>
<gene>
    <name evidence="3" type="ORF">WM2015_2346</name>
</gene>
<dbReference type="InterPro" id="IPR050330">
    <property type="entry name" value="Bact_OuterMem_StrucFunc"/>
</dbReference>
<dbReference type="InterPro" id="IPR036737">
    <property type="entry name" value="OmpA-like_sf"/>
</dbReference>
<dbReference type="Pfam" id="PF00691">
    <property type="entry name" value="OmpA"/>
    <property type="match status" value="1"/>
</dbReference>
<sequence length="330" mass="36644">MNRSTIIKQLGLAVALVALAACAPPPREDTALDNLRADLEQFRANTTLSSLVPLALADAERAVREASVEGLNDIELAHYILIAEKRLEIARASAFRAQAQSEINQLEAERTELLLRASRLEVEQARREAEQARMESTAVREEIERTRRDAMTAEELREEASRREAAAREEAEAARRLAEAQANEIELARREAELATEAADSLRRRLELMELRQTDRGVVVTLGDVLFEVGQTNLQPEARTNLEDVVELLQSEPDKRIRIEGHTDSSGPADVNQRISLERAEAVRDELAAMGIDAGRIQAVGMGEDFPIASNDTADGRSRNRRVDVILLDD</sequence>
<keyword evidence="4" id="KW-1185">Reference proteome</keyword>
<dbReference type="SUPFAM" id="SSF103088">
    <property type="entry name" value="OmpA-like"/>
    <property type="match status" value="1"/>
</dbReference>
<dbReference type="Pfam" id="PF14346">
    <property type="entry name" value="DUF4398"/>
    <property type="match status" value="1"/>
</dbReference>
<dbReference type="CDD" id="cd07185">
    <property type="entry name" value="OmpA_C-like"/>
    <property type="match status" value="1"/>
</dbReference>
<evidence type="ECO:0000313" key="4">
    <source>
        <dbReference type="Proteomes" id="UP000066624"/>
    </source>
</evidence>
<dbReference type="EMBL" id="CP012154">
    <property type="protein sequence ID" value="AKS42709.1"/>
    <property type="molecule type" value="Genomic_DNA"/>
</dbReference>
<evidence type="ECO:0000313" key="3">
    <source>
        <dbReference type="EMBL" id="AKS42709.1"/>
    </source>
</evidence>
<name>A0A0K0XYF1_9GAMM</name>
<evidence type="ECO:0000256" key="2">
    <source>
        <dbReference type="ARBA" id="ARBA00023136"/>
    </source>
</evidence>
<keyword evidence="2" id="KW-0472">Membrane</keyword>
<proteinExistence type="predicted"/>
<dbReference type="STRING" id="1579979.WM2015_2346"/>
<dbReference type="PROSITE" id="PS51257">
    <property type="entry name" value="PROKAR_LIPOPROTEIN"/>
    <property type="match status" value="1"/>
</dbReference>
<dbReference type="Proteomes" id="UP000066624">
    <property type="component" value="Chromosome"/>
</dbReference>